<dbReference type="EMBL" id="CAJNJA010013195">
    <property type="protein sequence ID" value="CAE7315248.1"/>
    <property type="molecule type" value="Genomic_DNA"/>
</dbReference>
<dbReference type="GO" id="GO:0022857">
    <property type="term" value="F:transmembrane transporter activity"/>
    <property type="evidence" value="ECO:0007669"/>
    <property type="project" value="InterPro"/>
</dbReference>
<comment type="caution">
    <text evidence="4">The sequence shown here is derived from an EMBL/GenBank/DDBJ whole genome shotgun (WGS) entry which is preliminary data.</text>
</comment>
<feature type="transmembrane region" description="Helical" evidence="2">
    <location>
        <begin position="76"/>
        <end position="94"/>
    </location>
</feature>
<accession>A0A812NG71</accession>
<protein>
    <submittedName>
        <fullName evidence="4">SLC16A7 protein</fullName>
    </submittedName>
</protein>
<evidence type="ECO:0000256" key="2">
    <source>
        <dbReference type="SAM" id="Phobius"/>
    </source>
</evidence>
<name>A0A812NG71_9DINO</name>
<keyword evidence="5" id="KW-1185">Reference proteome</keyword>
<keyword evidence="2" id="KW-0472">Membrane</keyword>
<dbReference type="InterPro" id="IPR020846">
    <property type="entry name" value="MFS_dom"/>
</dbReference>
<dbReference type="Pfam" id="PF07690">
    <property type="entry name" value="MFS_1"/>
    <property type="match status" value="1"/>
</dbReference>
<dbReference type="PANTHER" id="PTHR11360">
    <property type="entry name" value="MONOCARBOXYLATE TRANSPORTER"/>
    <property type="match status" value="1"/>
</dbReference>
<dbReference type="InterPro" id="IPR011701">
    <property type="entry name" value="MFS"/>
</dbReference>
<feature type="transmembrane region" description="Helical" evidence="2">
    <location>
        <begin position="272"/>
        <end position="289"/>
    </location>
</feature>
<feature type="transmembrane region" description="Helical" evidence="2">
    <location>
        <begin position="221"/>
        <end position="241"/>
    </location>
</feature>
<feature type="transmembrane region" description="Helical" evidence="2">
    <location>
        <begin position="191"/>
        <end position="209"/>
    </location>
</feature>
<evidence type="ECO:0000313" key="5">
    <source>
        <dbReference type="Proteomes" id="UP000601435"/>
    </source>
</evidence>
<evidence type="ECO:0000313" key="4">
    <source>
        <dbReference type="EMBL" id="CAE7315248.1"/>
    </source>
</evidence>
<dbReference type="OrthoDB" id="2213137at2759"/>
<dbReference type="AlphaFoldDB" id="A0A812NG71"/>
<reference evidence="4" key="1">
    <citation type="submission" date="2021-02" db="EMBL/GenBank/DDBJ databases">
        <authorList>
            <person name="Dougan E. K."/>
            <person name="Rhodes N."/>
            <person name="Thang M."/>
            <person name="Chan C."/>
        </authorList>
    </citation>
    <scope>NUCLEOTIDE SEQUENCE</scope>
</reference>
<feature type="transmembrane region" description="Helical" evidence="2">
    <location>
        <begin position="341"/>
        <end position="358"/>
    </location>
</feature>
<feature type="transmembrane region" description="Helical" evidence="2">
    <location>
        <begin position="425"/>
        <end position="449"/>
    </location>
</feature>
<dbReference type="PANTHER" id="PTHR11360:SF284">
    <property type="entry name" value="EG:103B4.3 PROTEIN-RELATED"/>
    <property type="match status" value="1"/>
</dbReference>
<dbReference type="Proteomes" id="UP000601435">
    <property type="component" value="Unassembled WGS sequence"/>
</dbReference>
<dbReference type="InterPro" id="IPR036259">
    <property type="entry name" value="MFS_trans_sf"/>
</dbReference>
<feature type="transmembrane region" description="Helical" evidence="2">
    <location>
        <begin position="157"/>
        <end position="179"/>
    </location>
</feature>
<dbReference type="SUPFAM" id="SSF103473">
    <property type="entry name" value="MFS general substrate transporter"/>
    <property type="match status" value="1"/>
</dbReference>
<evidence type="ECO:0000256" key="1">
    <source>
        <dbReference type="ARBA" id="ARBA00004141"/>
    </source>
</evidence>
<proteinExistence type="predicted"/>
<sequence length="469" mass="50112">MLKQKLHGKGSQNDSSFLVTAHKGFNLAAVRQDPVDAGADAELQAVTEQKAAAERREKEAWQALERQRQVGSKRENHVFTFGPIYSFGVFLPVIKADLNVSLTEVSAISSTMNTAQFMGSLVAGILIPRRLGHATVAGICAFAGLAALSFVESIFLAYPAVILAGLGLGASNLAGLVALIDSVAAKKRATLVGLATCGTSVGTILLPQFYNTLTEVFDWRWAMRINALATFLALGLAAPLFRVPKTEASDVAAPQREAKGQQASNPCRDPRFVCWWLDMFVCFFGYFVPPALLADFAQNELQLPPEAAANAYTVIGICALLTRLCLGAISHICGGPRRVHMGCQILVGAVTCCLPFCWNLESLLVWSACYGLCIGPVIALISVVLSELFGTQALPLYHGVSRVGVGMGNLLGVPVAGLIAERWGYEFAIVLSGSLVMMATTFLVILAILHRRKLNAEAQNSSSRDGAKI</sequence>
<gene>
    <name evidence="4" type="primary">SLC16A7</name>
    <name evidence="4" type="ORF">SNEC2469_LOCUS7853</name>
</gene>
<dbReference type="GO" id="GO:0016020">
    <property type="term" value="C:membrane"/>
    <property type="evidence" value="ECO:0007669"/>
    <property type="project" value="UniProtKB-SubCell"/>
</dbReference>
<dbReference type="Gene3D" id="1.20.1250.20">
    <property type="entry name" value="MFS general substrate transporter like domains"/>
    <property type="match status" value="2"/>
</dbReference>
<dbReference type="PROSITE" id="PS50850">
    <property type="entry name" value="MFS"/>
    <property type="match status" value="1"/>
</dbReference>
<dbReference type="InterPro" id="IPR050327">
    <property type="entry name" value="Proton-linked_MCT"/>
</dbReference>
<feature type="transmembrane region" description="Helical" evidence="2">
    <location>
        <begin position="106"/>
        <end position="127"/>
    </location>
</feature>
<keyword evidence="2" id="KW-1133">Transmembrane helix</keyword>
<feature type="transmembrane region" description="Helical" evidence="2">
    <location>
        <begin position="364"/>
        <end position="388"/>
    </location>
</feature>
<feature type="transmembrane region" description="Helical" evidence="2">
    <location>
        <begin position="134"/>
        <end position="151"/>
    </location>
</feature>
<comment type="subcellular location">
    <subcellularLocation>
        <location evidence="1">Membrane</location>
        <topology evidence="1">Multi-pass membrane protein</topology>
    </subcellularLocation>
</comment>
<evidence type="ECO:0000259" key="3">
    <source>
        <dbReference type="PROSITE" id="PS50850"/>
    </source>
</evidence>
<feature type="transmembrane region" description="Helical" evidence="2">
    <location>
        <begin position="400"/>
        <end position="419"/>
    </location>
</feature>
<keyword evidence="2" id="KW-0812">Transmembrane</keyword>
<organism evidence="4 5">
    <name type="scientific">Symbiodinium necroappetens</name>
    <dbReference type="NCBI Taxonomy" id="1628268"/>
    <lineage>
        <taxon>Eukaryota</taxon>
        <taxon>Sar</taxon>
        <taxon>Alveolata</taxon>
        <taxon>Dinophyceae</taxon>
        <taxon>Suessiales</taxon>
        <taxon>Symbiodiniaceae</taxon>
        <taxon>Symbiodinium</taxon>
    </lineage>
</organism>
<feature type="domain" description="Major facilitator superfamily (MFS) profile" evidence="3">
    <location>
        <begin position="271"/>
        <end position="469"/>
    </location>
</feature>
<feature type="transmembrane region" description="Helical" evidence="2">
    <location>
        <begin position="309"/>
        <end position="329"/>
    </location>
</feature>